<keyword evidence="2 4" id="KW-0238">DNA-binding</keyword>
<evidence type="ECO:0000256" key="4">
    <source>
        <dbReference type="PROSITE-ProRule" id="PRU00335"/>
    </source>
</evidence>
<dbReference type="PROSITE" id="PS50977">
    <property type="entry name" value="HTH_TETR_2"/>
    <property type="match status" value="1"/>
</dbReference>
<dbReference type="InterPro" id="IPR050109">
    <property type="entry name" value="HTH-type_TetR-like_transc_reg"/>
</dbReference>
<feature type="DNA-binding region" description="H-T-H motif" evidence="4">
    <location>
        <begin position="29"/>
        <end position="48"/>
    </location>
</feature>
<keyword evidence="7" id="KW-1185">Reference proteome</keyword>
<dbReference type="SUPFAM" id="SSF48498">
    <property type="entry name" value="Tetracyclin repressor-like, C-terminal domain"/>
    <property type="match status" value="1"/>
</dbReference>
<dbReference type="SUPFAM" id="SSF46689">
    <property type="entry name" value="Homeodomain-like"/>
    <property type="match status" value="1"/>
</dbReference>
<dbReference type="RefSeq" id="WP_129522157.1">
    <property type="nucleotide sequence ID" value="NZ_SDPN01000046.1"/>
</dbReference>
<dbReference type="EMBL" id="SDPN01000046">
    <property type="protein sequence ID" value="RXZ67514.1"/>
    <property type="molecule type" value="Genomic_DNA"/>
</dbReference>
<dbReference type="InterPro" id="IPR001647">
    <property type="entry name" value="HTH_TetR"/>
</dbReference>
<dbReference type="Pfam" id="PF00440">
    <property type="entry name" value="TetR_N"/>
    <property type="match status" value="1"/>
</dbReference>
<evidence type="ECO:0000259" key="5">
    <source>
        <dbReference type="PROSITE" id="PS50977"/>
    </source>
</evidence>
<dbReference type="OrthoDB" id="71867at2"/>
<dbReference type="Gene3D" id="1.10.357.10">
    <property type="entry name" value="Tetracycline Repressor, domain 2"/>
    <property type="match status" value="1"/>
</dbReference>
<dbReference type="InterPro" id="IPR009057">
    <property type="entry name" value="Homeodomain-like_sf"/>
</dbReference>
<protein>
    <submittedName>
        <fullName evidence="6">TetR/AcrR family transcriptional regulator</fullName>
    </submittedName>
</protein>
<keyword evidence="1" id="KW-0805">Transcription regulation</keyword>
<accession>A0A4Q2KQ44</accession>
<dbReference type="Pfam" id="PF13305">
    <property type="entry name" value="TetR_C_33"/>
    <property type="match status" value="1"/>
</dbReference>
<gene>
    <name evidence="6" type="ORF">ESP51_17380</name>
</gene>
<dbReference type="AlphaFoldDB" id="A0A4Q2KQ44"/>
<evidence type="ECO:0000313" key="7">
    <source>
        <dbReference type="Proteomes" id="UP000293865"/>
    </source>
</evidence>
<comment type="caution">
    <text evidence="6">The sequence shown here is derived from an EMBL/GenBank/DDBJ whole genome shotgun (WGS) entry which is preliminary data.</text>
</comment>
<dbReference type="PANTHER" id="PTHR30055">
    <property type="entry name" value="HTH-TYPE TRANSCRIPTIONAL REGULATOR RUTR"/>
    <property type="match status" value="1"/>
</dbReference>
<evidence type="ECO:0000256" key="1">
    <source>
        <dbReference type="ARBA" id="ARBA00023015"/>
    </source>
</evidence>
<evidence type="ECO:0000256" key="2">
    <source>
        <dbReference type="ARBA" id="ARBA00023125"/>
    </source>
</evidence>
<name>A0A4Q2KQ44_9MICO</name>
<evidence type="ECO:0000256" key="3">
    <source>
        <dbReference type="ARBA" id="ARBA00023163"/>
    </source>
</evidence>
<dbReference type="GO" id="GO:0000976">
    <property type="term" value="F:transcription cis-regulatory region binding"/>
    <property type="evidence" value="ECO:0007669"/>
    <property type="project" value="TreeGrafter"/>
</dbReference>
<dbReference type="Proteomes" id="UP000293865">
    <property type="component" value="Unassembled WGS sequence"/>
</dbReference>
<dbReference type="InterPro" id="IPR036271">
    <property type="entry name" value="Tet_transcr_reg_TetR-rel_C_sf"/>
</dbReference>
<reference evidence="6 7" key="1">
    <citation type="submission" date="2019-01" db="EMBL/GenBank/DDBJ databases">
        <title>Agromyces.</title>
        <authorList>
            <person name="Li J."/>
        </authorList>
    </citation>
    <scope>NUCLEOTIDE SEQUENCE [LARGE SCALE GENOMIC DNA]</scope>
    <source>
        <strain evidence="6 7">DSM 15934</strain>
    </source>
</reference>
<dbReference type="GO" id="GO:0003700">
    <property type="term" value="F:DNA-binding transcription factor activity"/>
    <property type="evidence" value="ECO:0007669"/>
    <property type="project" value="TreeGrafter"/>
</dbReference>
<feature type="domain" description="HTH tetR-type" evidence="5">
    <location>
        <begin position="6"/>
        <end position="66"/>
    </location>
</feature>
<dbReference type="Gene3D" id="1.10.10.60">
    <property type="entry name" value="Homeodomain-like"/>
    <property type="match status" value="1"/>
</dbReference>
<sequence length="188" mass="19899">MPTPERTSLDGIVSAGRALLESDGLDRLTMQAVAARVGVRAPSLYKRVRNRDELIGLIAHATLRELATRLEGAVNEAADDPRTELRQLAGVARDFAHERPAGFRLIFGAEVRLDEASLAASSAPVLRVAAALAGERDALHAARTFTAWLNGFVSMELAGAFRLGGDVEHAFEYGVARIADAVASPAGG</sequence>
<keyword evidence="3" id="KW-0804">Transcription</keyword>
<dbReference type="PANTHER" id="PTHR30055:SF239">
    <property type="entry name" value="TRANSCRIPTIONAL REGULATORY PROTEIN"/>
    <property type="match status" value="1"/>
</dbReference>
<proteinExistence type="predicted"/>
<evidence type="ECO:0000313" key="6">
    <source>
        <dbReference type="EMBL" id="RXZ67514.1"/>
    </source>
</evidence>
<organism evidence="6 7">
    <name type="scientific">Agromyces albus</name>
    <dbReference type="NCBI Taxonomy" id="205332"/>
    <lineage>
        <taxon>Bacteria</taxon>
        <taxon>Bacillati</taxon>
        <taxon>Actinomycetota</taxon>
        <taxon>Actinomycetes</taxon>
        <taxon>Micrococcales</taxon>
        <taxon>Microbacteriaceae</taxon>
        <taxon>Agromyces</taxon>
    </lineage>
</organism>
<dbReference type="InterPro" id="IPR025996">
    <property type="entry name" value="MT1864/Rv1816-like_C"/>
</dbReference>